<keyword evidence="4" id="KW-1185">Reference proteome</keyword>
<dbReference type="SUPFAM" id="SSF159245">
    <property type="entry name" value="AttH-like"/>
    <property type="match status" value="1"/>
</dbReference>
<accession>A0A838L5T7</accession>
<reference evidence="3 4" key="1">
    <citation type="submission" date="2020-07" db="EMBL/GenBank/DDBJ databases">
        <authorList>
            <person name="Sun Q."/>
        </authorList>
    </citation>
    <scope>NUCLEOTIDE SEQUENCE [LARGE SCALE GENOMIC DNA]</scope>
    <source>
        <strain evidence="3 4">CGMCC 1.13654</strain>
    </source>
</reference>
<protein>
    <recommendedName>
        <fullName evidence="5">AttH domain-containing protein</fullName>
    </recommendedName>
</protein>
<dbReference type="EMBL" id="JACEIB010000003">
    <property type="protein sequence ID" value="MBA2933829.1"/>
    <property type="molecule type" value="Genomic_DNA"/>
</dbReference>
<evidence type="ECO:0008006" key="5">
    <source>
        <dbReference type="Google" id="ProtNLM"/>
    </source>
</evidence>
<dbReference type="InterPro" id="IPR055493">
    <property type="entry name" value="DUF7065"/>
</dbReference>
<dbReference type="Pfam" id="PF23212">
    <property type="entry name" value="DUF7064"/>
    <property type="match status" value="1"/>
</dbReference>
<feature type="domain" description="DUF7064" evidence="1">
    <location>
        <begin position="171"/>
        <end position="292"/>
    </location>
</feature>
<organism evidence="3 4">
    <name type="scientific">Sphingomonas chungangi</name>
    <dbReference type="NCBI Taxonomy" id="2683589"/>
    <lineage>
        <taxon>Bacteria</taxon>
        <taxon>Pseudomonadati</taxon>
        <taxon>Pseudomonadota</taxon>
        <taxon>Alphaproteobacteria</taxon>
        <taxon>Sphingomonadales</taxon>
        <taxon>Sphingomonadaceae</taxon>
        <taxon>Sphingomonas</taxon>
    </lineage>
</organism>
<name>A0A838L5T7_9SPHN</name>
<dbReference type="AlphaFoldDB" id="A0A838L5T7"/>
<dbReference type="InterPro" id="IPR055492">
    <property type="entry name" value="DUF7064"/>
</dbReference>
<feature type="domain" description="DUF7065" evidence="2">
    <location>
        <begin position="7"/>
        <end position="167"/>
    </location>
</feature>
<proteinExistence type="predicted"/>
<dbReference type="Pfam" id="PF23213">
    <property type="entry name" value="DUF7065"/>
    <property type="match status" value="1"/>
</dbReference>
<evidence type="ECO:0000259" key="1">
    <source>
        <dbReference type="Pfam" id="PF23212"/>
    </source>
</evidence>
<evidence type="ECO:0000259" key="2">
    <source>
        <dbReference type="Pfam" id="PF23213"/>
    </source>
</evidence>
<dbReference type="RefSeq" id="WP_160363623.1">
    <property type="nucleotide sequence ID" value="NZ_JACEIB010000003.1"/>
</dbReference>
<evidence type="ECO:0000313" key="4">
    <source>
        <dbReference type="Proteomes" id="UP000570166"/>
    </source>
</evidence>
<sequence>MRPVTSEDLKRHAPEAPDPYWQESFFIGWYDARRRVGGHHHISFCPYERLAHVWSLVSVDGVVAARSQENAIPMPDADLDDVTVGVLRFTSGDGGRSVGLRVSGDVEVSIDYRAFTDPLTLDFNPGGLQFGKGHYESMGWMSGTVRVGDRTIAVAGSAWQDHSWGPRKLASHKSGRYFWAAFGDDLAFSVYGLDDENGRNSFGYVLEKGAIHRIVDATFGAQVADDGVSPVAMDARVYTDARRAWRVTGRADSNALVGGAGWADGGDFFGMNGLMQYECGGRLGEGLFELTELRTPLPRHMKELNLKA</sequence>
<gene>
    <name evidence="3" type="ORF">HZF05_06910</name>
</gene>
<comment type="caution">
    <text evidence="3">The sequence shown here is derived from an EMBL/GenBank/DDBJ whole genome shotgun (WGS) entry which is preliminary data.</text>
</comment>
<evidence type="ECO:0000313" key="3">
    <source>
        <dbReference type="EMBL" id="MBA2933829.1"/>
    </source>
</evidence>
<dbReference type="Proteomes" id="UP000570166">
    <property type="component" value="Unassembled WGS sequence"/>
</dbReference>